<dbReference type="InParanoid" id="A0A200PNI7"/>
<comment type="caution">
    <text evidence="3">The sequence shown here is derived from an EMBL/GenBank/DDBJ whole genome shotgun (WGS) entry which is preliminary data.</text>
</comment>
<dbReference type="SUPFAM" id="SSF53756">
    <property type="entry name" value="UDP-Glycosyltransferase/glycogen phosphorylase"/>
    <property type="match status" value="1"/>
</dbReference>
<keyword evidence="4" id="KW-1185">Reference proteome</keyword>
<dbReference type="Proteomes" id="UP000195402">
    <property type="component" value="Unassembled WGS sequence"/>
</dbReference>
<comment type="similarity">
    <text evidence="1">Belongs to the UDP-glycosyltransferase family.</text>
</comment>
<evidence type="ECO:0000313" key="4">
    <source>
        <dbReference type="Proteomes" id="UP000195402"/>
    </source>
</evidence>
<keyword evidence="2 3" id="KW-0808">Transferase</keyword>
<dbReference type="InterPro" id="IPR050481">
    <property type="entry name" value="UDP-glycosyltransf_plant"/>
</dbReference>
<name>A0A200PNI7_MACCD</name>
<dbReference type="AlphaFoldDB" id="A0A200PNI7"/>
<dbReference type="OrthoDB" id="5835829at2759"/>
<evidence type="ECO:0000256" key="1">
    <source>
        <dbReference type="ARBA" id="ARBA00009995"/>
    </source>
</evidence>
<reference evidence="3 4" key="1">
    <citation type="journal article" date="2017" name="Mol. Plant">
        <title>The Genome of Medicinal Plant Macleaya cordata Provides New Insights into Benzylisoquinoline Alkaloids Metabolism.</title>
        <authorList>
            <person name="Liu X."/>
            <person name="Liu Y."/>
            <person name="Huang P."/>
            <person name="Ma Y."/>
            <person name="Qing Z."/>
            <person name="Tang Q."/>
            <person name="Cao H."/>
            <person name="Cheng P."/>
            <person name="Zheng Y."/>
            <person name="Yuan Z."/>
            <person name="Zhou Y."/>
            <person name="Liu J."/>
            <person name="Tang Z."/>
            <person name="Zhuo Y."/>
            <person name="Zhang Y."/>
            <person name="Yu L."/>
            <person name="Huang J."/>
            <person name="Yang P."/>
            <person name="Peng Q."/>
            <person name="Zhang J."/>
            <person name="Jiang W."/>
            <person name="Zhang Z."/>
            <person name="Lin K."/>
            <person name="Ro D.K."/>
            <person name="Chen X."/>
            <person name="Xiong X."/>
            <person name="Shang Y."/>
            <person name="Huang S."/>
            <person name="Zeng J."/>
        </authorList>
    </citation>
    <scope>NUCLEOTIDE SEQUENCE [LARGE SCALE GENOMIC DNA]</scope>
    <source>
        <strain evidence="4">cv. BLH2017</strain>
        <tissue evidence="3">Root</tissue>
    </source>
</reference>
<dbReference type="Gene3D" id="3.40.50.2000">
    <property type="entry name" value="Glycogen Phosphorylase B"/>
    <property type="match status" value="2"/>
</dbReference>
<evidence type="ECO:0000256" key="2">
    <source>
        <dbReference type="ARBA" id="ARBA00022679"/>
    </source>
</evidence>
<evidence type="ECO:0000313" key="3">
    <source>
        <dbReference type="EMBL" id="OUZ99747.1"/>
    </source>
</evidence>
<dbReference type="FunCoup" id="A0A200PNI7">
    <property type="interactions" value="24"/>
</dbReference>
<dbReference type="PANTHER" id="PTHR48049">
    <property type="entry name" value="GLYCOSYLTRANSFERASE"/>
    <property type="match status" value="1"/>
</dbReference>
<dbReference type="InterPro" id="IPR002213">
    <property type="entry name" value="UDP_glucos_trans"/>
</dbReference>
<organism evidence="3 4">
    <name type="scientific">Macleaya cordata</name>
    <name type="common">Five-seeded plume-poppy</name>
    <name type="synonym">Bocconia cordata</name>
    <dbReference type="NCBI Taxonomy" id="56857"/>
    <lineage>
        <taxon>Eukaryota</taxon>
        <taxon>Viridiplantae</taxon>
        <taxon>Streptophyta</taxon>
        <taxon>Embryophyta</taxon>
        <taxon>Tracheophyta</taxon>
        <taxon>Spermatophyta</taxon>
        <taxon>Magnoliopsida</taxon>
        <taxon>Ranunculales</taxon>
        <taxon>Papaveraceae</taxon>
        <taxon>Papaveroideae</taxon>
        <taxon>Macleaya</taxon>
    </lineage>
</organism>
<dbReference type="OMA" id="VFRYHEV"/>
<dbReference type="Pfam" id="PF00201">
    <property type="entry name" value="UDPGT"/>
    <property type="match status" value="1"/>
</dbReference>
<proteinExistence type="inferred from homology"/>
<dbReference type="CDD" id="cd03784">
    <property type="entry name" value="GT1_Gtf-like"/>
    <property type="match status" value="1"/>
</dbReference>
<dbReference type="EMBL" id="MVGT01004390">
    <property type="protein sequence ID" value="OUZ99747.1"/>
    <property type="molecule type" value="Genomic_DNA"/>
</dbReference>
<gene>
    <name evidence="3" type="ORF">BVC80_9065g17</name>
</gene>
<dbReference type="PANTHER" id="PTHR48049:SF138">
    <property type="entry name" value="UDP-GLYCOSYLTRANSFERASE 91C1"/>
    <property type="match status" value="1"/>
</dbReference>
<dbReference type="FunFam" id="3.40.50.2000:FF:000037">
    <property type="entry name" value="Glycosyltransferase"/>
    <property type="match status" value="1"/>
</dbReference>
<accession>A0A200PNI7</accession>
<dbReference type="GO" id="GO:0035251">
    <property type="term" value="F:UDP-glucosyltransferase activity"/>
    <property type="evidence" value="ECO:0007669"/>
    <property type="project" value="InterPro"/>
</dbReference>
<sequence length="473" mass="53188">MGHLIPFFQLSKSLARKDGIRISFVSTPRNLQKLPKIPPNLSSLITLVSLPFLHDHVGDNLLPENAESSTDIPIEKTQLLKKAFDGLESSLSTFLQNSNPAADWIIHDYASHWLPTGIVEKLGIPCVYFGVFTAASLAFIGPPEVLIQNQSMNPEDFTTVPKWVPFPSNVVYRFHELLQYNKGAPQDHDSGVPDTRRFGFTIRDSEFVALRSCVEFESDWLTLLSELYQKPVIPLGLLPPSMKDTEDEGEDRNDNWVVIKEWLDKQREGSVVYVALGTEAALSQEQVNELALGLESSKLPFFWVLRKSPGLNSAQDQLSYFLPDGFEDRIRGRGIVHMSWVPQVRILGHQSVGGFLTHCGFNSVIEGLAFGRVLILLPMLNDQGLNARLLEGKKVGLEIPRNERDGSFSSESVAESLRVVMVEKEGEVLRNKAKEMKEVFGDIKLHESYMNSFVQFLKDHRKPTLQHINSIPN</sequence>
<protein>
    <submittedName>
        <fullName evidence="3">UDP-glucuronosyl/UDP-glucosyltransferase</fullName>
    </submittedName>
</protein>